<accession>D4IQ97</accession>
<gene>
    <name evidence="1" type="ORF">AL1_30090</name>
</gene>
<dbReference type="BioCyc" id="ASHA717959:AL1_RS14160-MONOMER"/>
<organism evidence="1 2">
    <name type="scientific">Alistipes shahii WAL 8301</name>
    <dbReference type="NCBI Taxonomy" id="717959"/>
    <lineage>
        <taxon>Bacteria</taxon>
        <taxon>Pseudomonadati</taxon>
        <taxon>Bacteroidota</taxon>
        <taxon>Bacteroidia</taxon>
        <taxon>Bacteroidales</taxon>
        <taxon>Rikenellaceae</taxon>
        <taxon>Alistipes</taxon>
    </lineage>
</organism>
<protein>
    <recommendedName>
        <fullName evidence="3">Thioredoxin domain-containing protein</fullName>
    </recommendedName>
</protein>
<dbReference type="PATRIC" id="fig|717959.3.peg.1520"/>
<dbReference type="RefSeq" id="WP_015547913.1">
    <property type="nucleotide sequence ID" value="NC_021030.1"/>
</dbReference>
<evidence type="ECO:0008006" key="3">
    <source>
        <dbReference type="Google" id="ProtNLM"/>
    </source>
</evidence>
<evidence type="ECO:0000313" key="2">
    <source>
        <dbReference type="Proteomes" id="UP000008794"/>
    </source>
</evidence>
<name>D4IQ97_9BACT</name>
<reference evidence="1 2" key="2">
    <citation type="submission" date="2010-03" db="EMBL/GenBank/DDBJ databases">
        <authorList>
            <person name="Pajon A."/>
        </authorList>
    </citation>
    <scope>NUCLEOTIDE SEQUENCE [LARGE SCALE GENOMIC DNA]</scope>
    <source>
        <strain evidence="1 2">WAL 8301</strain>
    </source>
</reference>
<dbReference type="PROSITE" id="PS51257">
    <property type="entry name" value="PROKAR_LIPOPROTEIN"/>
    <property type="match status" value="1"/>
</dbReference>
<dbReference type="HOGENOM" id="CLU_147878_0_0_10"/>
<dbReference type="KEGG" id="ash:AL1_30090"/>
<dbReference type="NCBIfam" id="NF040494">
    <property type="entry name" value="nitrored_ArsF"/>
    <property type="match status" value="1"/>
</dbReference>
<dbReference type="Proteomes" id="UP000008794">
    <property type="component" value="Chromosome"/>
</dbReference>
<keyword evidence="2" id="KW-1185">Reference proteome</keyword>
<proteinExistence type="predicted"/>
<dbReference type="AlphaFoldDB" id="D4IQ97"/>
<dbReference type="InterPro" id="IPR047698">
    <property type="entry name" value="ArsF-like"/>
</dbReference>
<dbReference type="STRING" id="717959.AL1_30090"/>
<dbReference type="EMBL" id="FP929032">
    <property type="protein sequence ID" value="CBK65109.1"/>
    <property type="molecule type" value="Genomic_DNA"/>
</dbReference>
<evidence type="ECO:0000313" key="1">
    <source>
        <dbReference type="EMBL" id="CBK65109.1"/>
    </source>
</evidence>
<reference evidence="1 2" key="1">
    <citation type="submission" date="2010-03" db="EMBL/GenBank/DDBJ databases">
        <title>The genome sequence of Alistipes shahii WAL 8301.</title>
        <authorList>
            <consortium name="metaHIT consortium -- http://www.metahit.eu/"/>
            <person name="Pajon A."/>
            <person name="Turner K."/>
            <person name="Parkhill J."/>
        </authorList>
    </citation>
    <scope>NUCLEOTIDE SEQUENCE [LARGE SCALE GENOMIC DNA]</scope>
    <source>
        <strain evidence="1 2">WAL 8301</strain>
    </source>
</reference>
<sequence length="141" mass="15637">MKRLLLLVAAAAFAACGNNPRKTVADRQQDDCVEVLCFYGAKRCATCIAIETGVKEVVETDFAGQVGAGEVYFRIIDIAKPENEALADRYEVTWSALLLNKWRDGKETVTDLTQFAFANARTNPEQFKAELCAEIRKQLGE</sequence>
<dbReference type="GeneID" id="92756201"/>